<sequence>MASTLQLKLSCPPSAMQSSISYRRPHRTWSAIQRMLGRVRQQWKLLGFFEINEQHEYFKFTCMLKEGLKASIQKTIDEPVSMESQKPSDFQRVLKQMHEVIPSSVLLQGYEMRTYAAPVFARFRQYLGMMDTDFQKSLTCESSYLQFISNSKSKADFFLTFDKRYFLKTQRKREIRFLLTNLSKYLDHLERYPHSILVKFLGVYSIIAPQEKKRYFIIMQSVFYPHEKINERYDIKGCQVGRWTEPTVDSSEVIVVFKDCDFGGKVITINQEQTWLLQQVKLDTQFLKALHVIDYSLLVGLQPLHDDDQFLDNTLGNILARTRLSLSCEYPRRNIPRVSSNTSSSSSSSYEHILRLYPDYLSPYLRPDRPPEQLIRSEGFMRNVVTPFLMQNSYEDMSCIVGSALHSSIPSDLTNESFAAQHRRMLPASKNPLHTIDGPDYRYYVGIIDLFTVFTFRKKLECLWKSIRYRGQQFSTVEPSYYAQRLCQWVESHTI</sequence>
<protein>
    <submittedName>
        <fullName evidence="4">Phosphatidylinositol 4-phosphate 5-kinase-like protein 1 isoform X1</fullName>
    </submittedName>
</protein>
<proteinExistence type="predicted"/>
<dbReference type="PROSITE" id="PS51455">
    <property type="entry name" value="PIPK"/>
    <property type="match status" value="1"/>
</dbReference>
<evidence type="ECO:0000313" key="3">
    <source>
        <dbReference type="Proteomes" id="UP001652622"/>
    </source>
</evidence>
<keyword evidence="1" id="KW-0418">Kinase</keyword>
<evidence type="ECO:0000256" key="1">
    <source>
        <dbReference type="PROSITE-ProRule" id="PRU00781"/>
    </source>
</evidence>
<dbReference type="SUPFAM" id="SSF56104">
    <property type="entry name" value="SAICAR synthase-like"/>
    <property type="match status" value="1"/>
</dbReference>
<keyword evidence="3" id="KW-1185">Reference proteome</keyword>
<dbReference type="InterPro" id="IPR002498">
    <property type="entry name" value="PInositol-4-P-4/5-kinase_core"/>
</dbReference>
<dbReference type="InterPro" id="IPR023610">
    <property type="entry name" value="PInositol-4/5-P-5/4-kinase"/>
</dbReference>
<keyword evidence="1" id="KW-0067">ATP-binding</keyword>
<organism evidence="3 4">
    <name type="scientific">Pantherophis guttatus</name>
    <name type="common">Corn snake</name>
    <name type="synonym">Elaphe guttata</name>
    <dbReference type="NCBI Taxonomy" id="94885"/>
    <lineage>
        <taxon>Eukaryota</taxon>
        <taxon>Metazoa</taxon>
        <taxon>Chordata</taxon>
        <taxon>Craniata</taxon>
        <taxon>Vertebrata</taxon>
        <taxon>Euteleostomi</taxon>
        <taxon>Lepidosauria</taxon>
        <taxon>Squamata</taxon>
        <taxon>Bifurcata</taxon>
        <taxon>Unidentata</taxon>
        <taxon>Episquamata</taxon>
        <taxon>Toxicofera</taxon>
        <taxon>Serpentes</taxon>
        <taxon>Colubroidea</taxon>
        <taxon>Colubridae</taxon>
        <taxon>Colubrinae</taxon>
        <taxon>Pantherophis</taxon>
    </lineage>
</organism>
<name>A0ABM3YVA6_PANGU</name>
<dbReference type="GeneID" id="117678036"/>
<feature type="domain" description="PIPK" evidence="2">
    <location>
        <begin position="41"/>
        <end position="494"/>
    </location>
</feature>
<dbReference type="PANTHER" id="PTHR23086:SF46">
    <property type="entry name" value="PHOSPHATIDYLINOSITOL 4-PHOSPHATE 5-KINASE-LIKE PROTEIN 1"/>
    <property type="match status" value="1"/>
</dbReference>
<dbReference type="RefSeq" id="XP_060540057.1">
    <property type="nucleotide sequence ID" value="XM_060684074.1"/>
</dbReference>
<dbReference type="InterPro" id="IPR027483">
    <property type="entry name" value="PInositol-4-P-4/5-kinase_C_sf"/>
</dbReference>
<keyword evidence="1" id="KW-0547">Nucleotide-binding</keyword>
<dbReference type="Gene3D" id="3.30.800.10">
    <property type="entry name" value="Phosphatidylinositol Phosphate Kinase II Beta"/>
    <property type="match status" value="1"/>
</dbReference>
<evidence type="ECO:0000259" key="2">
    <source>
        <dbReference type="PROSITE" id="PS51455"/>
    </source>
</evidence>
<dbReference type="SMART" id="SM00330">
    <property type="entry name" value="PIPKc"/>
    <property type="match status" value="1"/>
</dbReference>
<dbReference type="PANTHER" id="PTHR23086">
    <property type="entry name" value="PHOSPHATIDYLINOSITOL-4-PHOSPHATE 5-KINASE"/>
    <property type="match status" value="1"/>
</dbReference>
<dbReference type="InterPro" id="IPR027484">
    <property type="entry name" value="PInositol-4-P-5-kinase_N"/>
</dbReference>
<dbReference type="Pfam" id="PF01504">
    <property type="entry name" value="PIP5K"/>
    <property type="match status" value="1"/>
</dbReference>
<accession>A0ABM3YVA6</accession>
<dbReference type="Proteomes" id="UP001652622">
    <property type="component" value="Unplaced"/>
</dbReference>
<reference evidence="4" key="1">
    <citation type="submission" date="2025-08" db="UniProtKB">
        <authorList>
            <consortium name="RefSeq"/>
        </authorList>
    </citation>
    <scope>IDENTIFICATION</scope>
    <source>
        <tissue evidence="4">Blood</tissue>
    </source>
</reference>
<dbReference type="Gene3D" id="3.30.810.10">
    <property type="entry name" value="2-Layer Sandwich"/>
    <property type="match status" value="2"/>
</dbReference>
<keyword evidence="1" id="KW-0808">Transferase</keyword>
<evidence type="ECO:0000313" key="4">
    <source>
        <dbReference type="RefSeq" id="XP_060540057.1"/>
    </source>
</evidence>
<gene>
    <name evidence="4" type="primary">PIP5KL1</name>
</gene>